<dbReference type="EMBL" id="LJCS01000025">
    <property type="protein sequence ID" value="KOY62059.1"/>
    <property type="molecule type" value="Genomic_DNA"/>
</dbReference>
<evidence type="ECO:0000313" key="4">
    <source>
        <dbReference type="EMBL" id="KOY62059.1"/>
    </source>
</evidence>
<sequence>MATGIVHELNQPLTAIMSYNQSALRLMKNQQYDEIIAILDSSVLQTQRIANLLTQYHDKLKTGSSILQPVNILSILITYSNGRLVDNIPNRFQFAARWQVNAFPGA</sequence>
<protein>
    <recommendedName>
        <fullName evidence="2">histidine kinase</fullName>
        <ecNumber evidence="2">2.7.13.3</ecNumber>
    </recommendedName>
</protein>
<dbReference type="EC" id="2.7.13.3" evidence="2"/>
<dbReference type="Pfam" id="PF00512">
    <property type="entry name" value="HisKA"/>
    <property type="match status" value="1"/>
</dbReference>
<dbReference type="SUPFAM" id="SSF47384">
    <property type="entry name" value="Homodimeric domain of signal transducing histidine kinase"/>
    <property type="match status" value="1"/>
</dbReference>
<evidence type="ECO:0000313" key="5">
    <source>
        <dbReference type="Proteomes" id="UP000037727"/>
    </source>
</evidence>
<dbReference type="InterPro" id="IPR036097">
    <property type="entry name" value="HisK_dim/P_sf"/>
</dbReference>
<feature type="domain" description="Signal transduction histidine kinase dimerisation/phosphoacceptor" evidence="3">
    <location>
        <begin position="2"/>
        <end position="53"/>
    </location>
</feature>
<evidence type="ECO:0000259" key="3">
    <source>
        <dbReference type="Pfam" id="PF00512"/>
    </source>
</evidence>
<keyword evidence="5" id="KW-1185">Reference proteome</keyword>
<accession>A0ABR5KBU0</accession>
<name>A0ABR5KBU0_9GAMM</name>
<evidence type="ECO:0000256" key="1">
    <source>
        <dbReference type="ARBA" id="ARBA00000085"/>
    </source>
</evidence>
<evidence type="ECO:0000256" key="2">
    <source>
        <dbReference type="ARBA" id="ARBA00012438"/>
    </source>
</evidence>
<comment type="caution">
    <text evidence="4">The sequence shown here is derived from an EMBL/GenBank/DDBJ whole genome shotgun (WGS) entry which is preliminary data.</text>
</comment>
<dbReference type="CDD" id="cd00082">
    <property type="entry name" value="HisKA"/>
    <property type="match status" value="1"/>
</dbReference>
<dbReference type="Gene3D" id="1.10.287.130">
    <property type="match status" value="1"/>
</dbReference>
<dbReference type="InterPro" id="IPR003661">
    <property type="entry name" value="HisK_dim/P_dom"/>
</dbReference>
<dbReference type="Proteomes" id="UP000037727">
    <property type="component" value="Unassembled WGS sequence"/>
</dbReference>
<reference evidence="4 5" key="1">
    <citation type="submission" date="2015-09" db="EMBL/GenBank/DDBJ databases">
        <title>Draft genome sequence and assembly of Photorhabdus sp. VMG, a bacterial symbiont associated with Heterorhabditis zealandica.</title>
        <authorList>
            <person name="Naidoo S."/>
            <person name="Featherston J."/>
            <person name="Mothupi B."/>
            <person name="Gray V.M."/>
        </authorList>
    </citation>
    <scope>NUCLEOTIDE SEQUENCE [LARGE SCALE GENOMIC DNA]</scope>
    <source>
        <strain evidence="4 5">VMG</strain>
    </source>
</reference>
<gene>
    <name evidence="4" type="ORF">AM629_10550</name>
</gene>
<organism evidence="4 5">
    <name type="scientific">Photorhabdus heterorhabditis</name>
    <dbReference type="NCBI Taxonomy" id="880156"/>
    <lineage>
        <taxon>Bacteria</taxon>
        <taxon>Pseudomonadati</taxon>
        <taxon>Pseudomonadota</taxon>
        <taxon>Gammaproteobacteria</taxon>
        <taxon>Enterobacterales</taxon>
        <taxon>Morganellaceae</taxon>
        <taxon>Photorhabdus</taxon>
    </lineage>
</organism>
<comment type="catalytic activity">
    <reaction evidence="1">
        <text>ATP + protein L-histidine = ADP + protein N-phospho-L-histidine.</text>
        <dbReference type="EC" id="2.7.13.3"/>
    </reaction>
</comment>
<proteinExistence type="predicted"/>